<organism evidence="2 3">
    <name type="scientific">Candidatus Sulfotelmatobacter kueseliae</name>
    <dbReference type="NCBI Taxonomy" id="2042962"/>
    <lineage>
        <taxon>Bacteria</taxon>
        <taxon>Pseudomonadati</taxon>
        <taxon>Acidobacteriota</taxon>
        <taxon>Terriglobia</taxon>
        <taxon>Terriglobales</taxon>
        <taxon>Candidatus Korobacteraceae</taxon>
        <taxon>Candidatus Sulfotelmatobacter</taxon>
    </lineage>
</organism>
<reference evidence="3" key="1">
    <citation type="submission" date="2018-02" db="EMBL/GenBank/DDBJ databases">
        <authorList>
            <person name="Hausmann B."/>
        </authorList>
    </citation>
    <scope>NUCLEOTIDE SEQUENCE [LARGE SCALE GENOMIC DNA]</scope>
    <source>
        <strain evidence="3">Peat soil MAG SbA1</strain>
    </source>
</reference>
<dbReference type="EMBL" id="OMOD01000111">
    <property type="protein sequence ID" value="SPF38329.1"/>
    <property type="molecule type" value="Genomic_DNA"/>
</dbReference>
<dbReference type="Proteomes" id="UP000238701">
    <property type="component" value="Unassembled WGS sequence"/>
</dbReference>
<dbReference type="AlphaFoldDB" id="A0A2U3KFA0"/>
<accession>A0A2U3KFA0</accession>
<evidence type="ECO:0000256" key="1">
    <source>
        <dbReference type="SAM" id="MobiDB-lite"/>
    </source>
</evidence>
<evidence type="ECO:0000313" key="3">
    <source>
        <dbReference type="Proteomes" id="UP000238701"/>
    </source>
</evidence>
<gene>
    <name evidence="2" type="ORF">SBA1_20029</name>
</gene>
<protein>
    <submittedName>
        <fullName evidence="2">Uncharacterized protein</fullName>
    </submittedName>
</protein>
<evidence type="ECO:0000313" key="2">
    <source>
        <dbReference type="EMBL" id="SPF38329.1"/>
    </source>
</evidence>
<feature type="region of interest" description="Disordered" evidence="1">
    <location>
        <begin position="127"/>
        <end position="149"/>
    </location>
</feature>
<sequence length="149" mass="15447">MPSNRMGFISLARIPSAPVASGIVGSGRATSPALASTVHTSPSVAVRIPYTFTALPGSASVTACATVRARGLTSCCPSKRADSAGIWSFTPELWIGIEVALRRAIELSTPLEESLCDLQIRDASSKLGTHSNRRSGECQSASDQGNASV</sequence>
<feature type="compositionally biased region" description="Polar residues" evidence="1">
    <location>
        <begin position="137"/>
        <end position="149"/>
    </location>
</feature>
<proteinExistence type="predicted"/>
<name>A0A2U3KFA0_9BACT</name>